<keyword evidence="6 8" id="KW-0472">Membrane</keyword>
<feature type="transmembrane region" description="Helical" evidence="8">
    <location>
        <begin position="286"/>
        <end position="306"/>
    </location>
</feature>
<dbReference type="RefSeq" id="WP_112362897.1">
    <property type="nucleotide sequence ID" value="NZ_CAMIRF010000001.1"/>
</dbReference>
<dbReference type="EMBL" id="UGYN01000002">
    <property type="protein sequence ID" value="SUI89412.1"/>
    <property type="molecule type" value="Genomic_DNA"/>
</dbReference>
<evidence type="ECO:0000256" key="8">
    <source>
        <dbReference type="SAM" id="Phobius"/>
    </source>
</evidence>
<sequence length="321" mass="35183">MFVGVLFALAAGLMWGLIFVGPVMIPEYPAALQSTGRYLAFGLIALPLAWFDRQRLKKLHRNDWLEALKLTAIGNLLYYLCLASAIQRTGAPVSTMIIGTLPVVISVTANLFYSRHDGRLSWRKLTPALVLIACGLALVNVAELRGNTAPIDVWRYTSGLGLALLAVACWTWFPLRNARWLRENPHQRPATWATAQGLVTLPLALVGYLLVCGQLALTQPTFALPFGPRPEVFIPLMIAIGMLCSWIGALCWNEASQRLPTVLVGPLIVFEILAGLAYTFMLRQAWPPLLTLGGISCLIIGVIYAMRIKPQPVVVALATKE</sequence>
<dbReference type="AlphaFoldDB" id="A0A2X2HIS2"/>
<proteinExistence type="inferred from homology"/>
<dbReference type="InterPro" id="IPR000620">
    <property type="entry name" value="EamA_dom"/>
</dbReference>
<evidence type="ECO:0000256" key="2">
    <source>
        <dbReference type="ARBA" id="ARBA00009853"/>
    </source>
</evidence>
<feature type="transmembrane region" description="Helical" evidence="8">
    <location>
        <begin position="64"/>
        <end position="86"/>
    </location>
</feature>
<feature type="transmembrane region" description="Helical" evidence="8">
    <location>
        <begin position="232"/>
        <end position="252"/>
    </location>
</feature>
<evidence type="ECO:0000313" key="10">
    <source>
        <dbReference type="EMBL" id="SUI89412.1"/>
    </source>
</evidence>
<dbReference type="InterPro" id="IPR050638">
    <property type="entry name" value="AA-Vitamin_Transporters"/>
</dbReference>
<comment type="subcellular location">
    <subcellularLocation>
        <location evidence="1">Cell membrane</location>
        <topology evidence="1">Multi-pass membrane protein</topology>
    </subcellularLocation>
</comment>
<feature type="transmembrane region" description="Helical" evidence="8">
    <location>
        <begin position="92"/>
        <end position="113"/>
    </location>
</feature>
<gene>
    <name evidence="10" type="primary">ytfF</name>
    <name evidence="10" type="ORF">NCTC11544_05206</name>
</gene>
<feature type="transmembrane region" description="Helical" evidence="8">
    <location>
        <begin position="125"/>
        <end position="142"/>
    </location>
</feature>
<dbReference type="SUPFAM" id="SSF103481">
    <property type="entry name" value="Multidrug resistance efflux transporter EmrE"/>
    <property type="match status" value="1"/>
</dbReference>
<dbReference type="InterPro" id="IPR037185">
    <property type="entry name" value="EmrE-like"/>
</dbReference>
<evidence type="ECO:0000256" key="5">
    <source>
        <dbReference type="ARBA" id="ARBA00022989"/>
    </source>
</evidence>
<keyword evidence="5 8" id="KW-1133">Transmembrane helix</keyword>
<feature type="transmembrane region" description="Helical" evidence="8">
    <location>
        <begin position="194"/>
        <end position="217"/>
    </location>
</feature>
<evidence type="ECO:0000313" key="11">
    <source>
        <dbReference type="Proteomes" id="UP000255529"/>
    </source>
</evidence>
<name>A0A2X2HIS2_9GAMM</name>
<feature type="transmembrane region" description="Helical" evidence="8">
    <location>
        <begin position="154"/>
        <end position="173"/>
    </location>
</feature>
<evidence type="ECO:0000256" key="3">
    <source>
        <dbReference type="ARBA" id="ARBA00022475"/>
    </source>
</evidence>
<feature type="domain" description="EamA" evidence="9">
    <location>
        <begin position="4"/>
        <end position="140"/>
    </location>
</feature>
<dbReference type="GeneID" id="74950853"/>
<evidence type="ECO:0000259" key="9">
    <source>
        <dbReference type="Pfam" id="PF00892"/>
    </source>
</evidence>
<evidence type="ECO:0000256" key="1">
    <source>
        <dbReference type="ARBA" id="ARBA00004651"/>
    </source>
</evidence>
<accession>A0A2X2HIS2</accession>
<dbReference type="PANTHER" id="PTHR32322:SF18">
    <property type="entry name" value="S-ADENOSYLMETHIONINE_S-ADENOSYLHOMOCYSTEINE TRANSPORTER"/>
    <property type="match status" value="1"/>
</dbReference>
<dbReference type="GO" id="GO:0005886">
    <property type="term" value="C:plasma membrane"/>
    <property type="evidence" value="ECO:0007669"/>
    <property type="project" value="UniProtKB-SubCell"/>
</dbReference>
<evidence type="ECO:0000256" key="4">
    <source>
        <dbReference type="ARBA" id="ARBA00022692"/>
    </source>
</evidence>
<evidence type="ECO:0000256" key="6">
    <source>
        <dbReference type="ARBA" id="ARBA00023136"/>
    </source>
</evidence>
<dbReference type="PANTHER" id="PTHR32322">
    <property type="entry name" value="INNER MEMBRANE TRANSPORTER"/>
    <property type="match status" value="1"/>
</dbReference>
<protein>
    <recommendedName>
        <fullName evidence="7">Threonine/homoserine exporter RhtA</fullName>
    </recommendedName>
</protein>
<feature type="transmembrane region" description="Helical" evidence="8">
    <location>
        <begin position="259"/>
        <end position="280"/>
    </location>
</feature>
<evidence type="ECO:0000256" key="7">
    <source>
        <dbReference type="ARBA" id="ARBA00040595"/>
    </source>
</evidence>
<organism evidence="10 11">
    <name type="scientific">Serratia quinivorans</name>
    <dbReference type="NCBI Taxonomy" id="137545"/>
    <lineage>
        <taxon>Bacteria</taxon>
        <taxon>Pseudomonadati</taxon>
        <taxon>Pseudomonadota</taxon>
        <taxon>Gammaproteobacteria</taxon>
        <taxon>Enterobacterales</taxon>
        <taxon>Yersiniaceae</taxon>
        <taxon>Serratia</taxon>
    </lineage>
</organism>
<dbReference type="Proteomes" id="UP000255529">
    <property type="component" value="Unassembled WGS sequence"/>
</dbReference>
<feature type="transmembrane region" description="Helical" evidence="8">
    <location>
        <begin position="36"/>
        <end position="52"/>
    </location>
</feature>
<keyword evidence="3" id="KW-1003">Cell membrane</keyword>
<dbReference type="Pfam" id="PF00892">
    <property type="entry name" value="EamA"/>
    <property type="match status" value="1"/>
</dbReference>
<reference evidence="10 11" key="1">
    <citation type="submission" date="2018-06" db="EMBL/GenBank/DDBJ databases">
        <authorList>
            <consortium name="Pathogen Informatics"/>
            <person name="Doyle S."/>
        </authorList>
    </citation>
    <scope>NUCLEOTIDE SEQUENCE [LARGE SCALE GENOMIC DNA]</scope>
    <source>
        <strain evidence="10 11">NCTC11544</strain>
    </source>
</reference>
<comment type="similarity">
    <text evidence="2">Belongs to the drug/metabolite transporter (DMT) superfamily. 10 TMS drug/metabolite exporter (DME) (TC 2.A.7.3) family.</text>
</comment>
<keyword evidence="4 8" id="KW-0812">Transmembrane</keyword>